<organism evidence="1 2">
    <name type="scientific">Virgisporangium aliadipatigenens</name>
    <dbReference type="NCBI Taxonomy" id="741659"/>
    <lineage>
        <taxon>Bacteria</taxon>
        <taxon>Bacillati</taxon>
        <taxon>Actinomycetota</taxon>
        <taxon>Actinomycetes</taxon>
        <taxon>Micromonosporales</taxon>
        <taxon>Micromonosporaceae</taxon>
        <taxon>Virgisporangium</taxon>
    </lineage>
</organism>
<evidence type="ECO:0000313" key="1">
    <source>
        <dbReference type="EMBL" id="GIJ50349.1"/>
    </source>
</evidence>
<proteinExistence type="predicted"/>
<accession>A0A8J4DU19</accession>
<gene>
    <name evidence="1" type="ORF">Val02_72350</name>
</gene>
<protein>
    <submittedName>
        <fullName evidence="1">Uncharacterized protein</fullName>
    </submittedName>
</protein>
<keyword evidence="2" id="KW-1185">Reference proteome</keyword>
<comment type="caution">
    <text evidence="1">The sequence shown here is derived from an EMBL/GenBank/DDBJ whole genome shotgun (WGS) entry which is preliminary data.</text>
</comment>
<evidence type="ECO:0000313" key="2">
    <source>
        <dbReference type="Proteomes" id="UP000619260"/>
    </source>
</evidence>
<dbReference type="AlphaFoldDB" id="A0A8J4DU19"/>
<name>A0A8J4DU19_9ACTN</name>
<sequence>MWKLAYDFAASYAYRLPAARETFEYLDNNDPCAGPDTALDWWFKDLAGCCGRSANLWLHWVRLAIAVEWNRVVAVAARHGVTVTADRPPRPAANPPFVLLRGDVWSAGASGLWGDDRHLPLTDLDAPELAAYEAARALCACPLCPRLRPDPDVEAAMVARMSADDAWYLSRTERKSPQTLAAIVRAAPRIDPYGDAVAAVRRYARELPGAWETLMALAAEPGGGLAFDGLLNLVTDRPPADRAALEALIRERGAESADDLLWELSQL</sequence>
<reference evidence="1" key="1">
    <citation type="submission" date="2021-01" db="EMBL/GenBank/DDBJ databases">
        <title>Whole genome shotgun sequence of Virgisporangium aliadipatigenens NBRC 105644.</title>
        <authorList>
            <person name="Komaki H."/>
            <person name="Tamura T."/>
        </authorList>
    </citation>
    <scope>NUCLEOTIDE SEQUENCE</scope>
    <source>
        <strain evidence="1">NBRC 105644</strain>
    </source>
</reference>
<dbReference type="Proteomes" id="UP000619260">
    <property type="component" value="Unassembled WGS sequence"/>
</dbReference>
<dbReference type="EMBL" id="BOPF01000035">
    <property type="protein sequence ID" value="GIJ50349.1"/>
    <property type="molecule type" value="Genomic_DNA"/>
</dbReference>